<dbReference type="EMBL" id="UFWZ01000001">
    <property type="protein sequence ID" value="SUY46803.1"/>
    <property type="molecule type" value="Genomic_DNA"/>
</dbReference>
<dbReference type="RefSeq" id="WP_115640836.1">
    <property type="nucleotide sequence ID" value="NZ_UFWZ01000001.1"/>
</dbReference>
<evidence type="ECO:0008006" key="4">
    <source>
        <dbReference type="Google" id="ProtNLM"/>
    </source>
</evidence>
<reference evidence="2 3" key="1">
    <citation type="submission" date="2018-06" db="EMBL/GenBank/DDBJ databases">
        <authorList>
            <consortium name="Pathogen Informatics"/>
            <person name="Doyle S."/>
        </authorList>
    </citation>
    <scope>NUCLEOTIDE SEQUENCE [LARGE SCALE GENOMIC DNA]</scope>
    <source>
        <strain evidence="2 3">NCTC9836</strain>
    </source>
</reference>
<dbReference type="Proteomes" id="UP000254664">
    <property type="component" value="Unassembled WGS sequence"/>
</dbReference>
<keyword evidence="1" id="KW-0732">Signal</keyword>
<gene>
    <name evidence="2" type="ORF">NCTC9836_01112</name>
</gene>
<sequence>MVKNKIKALLFAVVLTLSIVVPVMAMDAQHGSETWRVGPYCEGYAHTKWDKAHVTKIKIGMSSATKSGVTYSQTNQIKGIGHATSGYWPT</sequence>
<evidence type="ECO:0000313" key="3">
    <source>
        <dbReference type="Proteomes" id="UP000254664"/>
    </source>
</evidence>
<accession>A0A381J743</accession>
<evidence type="ECO:0000313" key="2">
    <source>
        <dbReference type="EMBL" id="SUY46803.1"/>
    </source>
</evidence>
<proteinExistence type="predicted"/>
<protein>
    <recommendedName>
        <fullName evidence="4">Bacteriocin</fullName>
    </recommendedName>
</protein>
<dbReference type="AlphaFoldDB" id="A0A381J743"/>
<name>A0A381J743_9CLOT</name>
<feature type="signal peptide" evidence="1">
    <location>
        <begin position="1"/>
        <end position="25"/>
    </location>
</feature>
<evidence type="ECO:0000256" key="1">
    <source>
        <dbReference type="SAM" id="SignalP"/>
    </source>
</evidence>
<feature type="chain" id="PRO_5039429317" description="Bacteriocin" evidence="1">
    <location>
        <begin position="26"/>
        <end position="90"/>
    </location>
</feature>
<organism evidence="2 3">
    <name type="scientific">Clostridium putrefaciens</name>
    <dbReference type="NCBI Taxonomy" id="99675"/>
    <lineage>
        <taxon>Bacteria</taxon>
        <taxon>Bacillati</taxon>
        <taxon>Bacillota</taxon>
        <taxon>Clostridia</taxon>
        <taxon>Eubacteriales</taxon>
        <taxon>Clostridiaceae</taxon>
        <taxon>Clostridium</taxon>
    </lineage>
</organism>
<keyword evidence="3" id="KW-1185">Reference proteome</keyword>